<accession>Q8KB49</accession>
<name>Q8KB49_CHLTE</name>
<dbReference type="EMBL" id="AE006470">
    <property type="protein sequence ID" value="AAM73163.1"/>
    <property type="molecule type" value="Genomic_DNA"/>
</dbReference>
<evidence type="ECO:0000313" key="1">
    <source>
        <dbReference type="EMBL" id="AAM73163.1"/>
    </source>
</evidence>
<organism evidence="1 2">
    <name type="scientific">Chlorobaculum tepidum (strain ATCC 49652 / DSM 12025 / NBRC 103806 / TLS)</name>
    <name type="common">Chlorobium tepidum</name>
    <dbReference type="NCBI Taxonomy" id="194439"/>
    <lineage>
        <taxon>Bacteria</taxon>
        <taxon>Pseudomonadati</taxon>
        <taxon>Chlorobiota</taxon>
        <taxon>Chlorobiia</taxon>
        <taxon>Chlorobiales</taxon>
        <taxon>Chlorobiaceae</taxon>
        <taxon>Chlorobaculum</taxon>
    </lineage>
</organism>
<dbReference type="EnsemblBacteria" id="AAM73163">
    <property type="protein sequence ID" value="AAM73163"/>
    <property type="gene ID" value="CT1944"/>
</dbReference>
<gene>
    <name evidence="1" type="ordered locus">CT1944</name>
</gene>
<reference evidence="1 2" key="1">
    <citation type="journal article" date="2002" name="Proc. Natl. Acad. Sci. U.S.A.">
        <title>The complete genome sequence of Chlorobium tepidum TLS, a photosynthetic, anaerobic, green-sulfur bacterium.</title>
        <authorList>
            <person name="Eisen J.A."/>
            <person name="Nelson K.E."/>
            <person name="Paulsen I.T."/>
            <person name="Heidelberg J.F."/>
            <person name="Wu M."/>
            <person name="Dodson R.J."/>
            <person name="Deboy R."/>
            <person name="Gwinn M.L."/>
            <person name="Nelson W.C."/>
            <person name="Haft D.H."/>
            <person name="Hickey E.K."/>
            <person name="Peterson J.D."/>
            <person name="Durkin A.S."/>
            <person name="Kolonay J.L."/>
            <person name="Yang F."/>
            <person name="Holt I."/>
            <person name="Umayam L.A."/>
            <person name="Mason T."/>
            <person name="Brenner M."/>
            <person name="Shea T.P."/>
            <person name="Parksey D."/>
            <person name="Nierman W.C."/>
            <person name="Feldblyum T.V."/>
            <person name="Hansen C.L."/>
            <person name="Craven M.B."/>
            <person name="Radune D."/>
            <person name="Vamathevan J."/>
            <person name="Khouri H."/>
            <person name="White O."/>
            <person name="Gruber T.M."/>
            <person name="Ketchum K.A."/>
            <person name="Venter J.C."/>
            <person name="Tettelin H."/>
            <person name="Bryant D.A."/>
            <person name="Fraser C.M."/>
        </authorList>
    </citation>
    <scope>NUCLEOTIDE SEQUENCE [LARGE SCALE GENOMIC DNA]</scope>
    <source>
        <strain evidence="2">ATCC 49652 / DSM 12025 / NBRC 103806 / TLS</strain>
    </source>
</reference>
<dbReference type="AlphaFoldDB" id="Q8KB49"/>
<sequence length="45" mass="5193">MPTAGAATGYWFYGEIYIYLNLIKKSAMLKQNQATRYALLYSLVR</sequence>
<keyword evidence="2" id="KW-1185">Reference proteome</keyword>
<dbReference type="HOGENOM" id="CLU_3197771_0_0_10"/>
<protein>
    <submittedName>
        <fullName evidence="1">Uncharacterized protein</fullName>
    </submittedName>
</protein>
<proteinExistence type="predicted"/>
<dbReference type="Proteomes" id="UP000001007">
    <property type="component" value="Chromosome"/>
</dbReference>
<evidence type="ECO:0000313" key="2">
    <source>
        <dbReference type="Proteomes" id="UP000001007"/>
    </source>
</evidence>
<dbReference type="KEGG" id="cte:CT1944"/>